<keyword evidence="1" id="KW-0175">Coiled coil</keyword>
<dbReference type="OrthoDB" id="61900at2759"/>
<gene>
    <name evidence="3" type="ORF">BU26DRAFT_607145</name>
</gene>
<dbReference type="GeneID" id="54589056"/>
<dbReference type="RefSeq" id="XP_033680837.1">
    <property type="nucleotide sequence ID" value="XM_033835726.1"/>
</dbReference>
<name>A0A6A6I8H7_9PLEO</name>
<dbReference type="Proteomes" id="UP000800094">
    <property type="component" value="Unassembled WGS sequence"/>
</dbReference>
<organism evidence="3 4">
    <name type="scientific">Trematosphaeria pertusa</name>
    <dbReference type="NCBI Taxonomy" id="390896"/>
    <lineage>
        <taxon>Eukaryota</taxon>
        <taxon>Fungi</taxon>
        <taxon>Dikarya</taxon>
        <taxon>Ascomycota</taxon>
        <taxon>Pezizomycotina</taxon>
        <taxon>Dothideomycetes</taxon>
        <taxon>Pleosporomycetidae</taxon>
        <taxon>Pleosporales</taxon>
        <taxon>Massarineae</taxon>
        <taxon>Trematosphaeriaceae</taxon>
        <taxon>Trematosphaeria</taxon>
    </lineage>
</organism>
<dbReference type="InterPro" id="IPR056125">
    <property type="entry name" value="DUF7708"/>
</dbReference>
<dbReference type="EMBL" id="ML987199">
    <property type="protein sequence ID" value="KAF2245833.1"/>
    <property type="molecule type" value="Genomic_DNA"/>
</dbReference>
<dbReference type="Pfam" id="PF24809">
    <property type="entry name" value="DUF7708"/>
    <property type="match status" value="1"/>
</dbReference>
<reference evidence="3" key="1">
    <citation type="journal article" date="2020" name="Stud. Mycol.">
        <title>101 Dothideomycetes genomes: a test case for predicting lifestyles and emergence of pathogens.</title>
        <authorList>
            <person name="Haridas S."/>
            <person name="Albert R."/>
            <person name="Binder M."/>
            <person name="Bloem J."/>
            <person name="Labutti K."/>
            <person name="Salamov A."/>
            <person name="Andreopoulos B."/>
            <person name="Baker S."/>
            <person name="Barry K."/>
            <person name="Bills G."/>
            <person name="Bluhm B."/>
            <person name="Cannon C."/>
            <person name="Castanera R."/>
            <person name="Culley D."/>
            <person name="Daum C."/>
            <person name="Ezra D."/>
            <person name="Gonzalez J."/>
            <person name="Henrissat B."/>
            <person name="Kuo A."/>
            <person name="Liang C."/>
            <person name="Lipzen A."/>
            <person name="Lutzoni F."/>
            <person name="Magnuson J."/>
            <person name="Mondo S."/>
            <person name="Nolan M."/>
            <person name="Ohm R."/>
            <person name="Pangilinan J."/>
            <person name="Park H.-J."/>
            <person name="Ramirez L."/>
            <person name="Alfaro M."/>
            <person name="Sun H."/>
            <person name="Tritt A."/>
            <person name="Yoshinaga Y."/>
            <person name="Zwiers L.-H."/>
            <person name="Turgeon B."/>
            <person name="Goodwin S."/>
            <person name="Spatafora J."/>
            <person name="Crous P."/>
            <person name="Grigoriev I."/>
        </authorList>
    </citation>
    <scope>NUCLEOTIDE SEQUENCE</scope>
    <source>
        <strain evidence="3">CBS 122368</strain>
    </source>
</reference>
<dbReference type="AlphaFoldDB" id="A0A6A6I8H7"/>
<keyword evidence="4" id="KW-1185">Reference proteome</keyword>
<proteinExistence type="predicted"/>
<accession>A0A6A6I8H7</accession>
<evidence type="ECO:0000313" key="3">
    <source>
        <dbReference type="EMBL" id="KAF2245833.1"/>
    </source>
</evidence>
<evidence type="ECO:0000259" key="2">
    <source>
        <dbReference type="Pfam" id="PF24809"/>
    </source>
</evidence>
<feature type="domain" description="DUF7708" evidence="2">
    <location>
        <begin position="79"/>
        <end position="224"/>
    </location>
</feature>
<protein>
    <recommendedName>
        <fullName evidence="2">DUF7708 domain-containing protein</fullName>
    </recommendedName>
</protein>
<evidence type="ECO:0000313" key="4">
    <source>
        <dbReference type="Proteomes" id="UP000800094"/>
    </source>
</evidence>
<feature type="coiled-coil region" evidence="1">
    <location>
        <begin position="198"/>
        <end position="232"/>
    </location>
</feature>
<sequence length="523" mass="59389">MGTPSLLEQLDQLGLDHIQPQATPTEEAFEEALQICLSHFPEDEVRAWMNGKLRIDDVSKEVNRAKELYENRTRCKARKWLTRLSARISVYGSVLDVLAQHHPEYVALAWGALKFVVVGVMNHEELAKELAKALCRIGDALPQAELHLILYPTATMKTLVTDLYVQIIKFARRARKWYSESRLKHVASSIVRPFSLRFQDMTENINELSRRLERLALTLSMAELRKTRLELEKTNQKLDTYHTIQHAGLVDTNRRVCEIQFSQLMAFASASAISSPEVSRDYFVTRRNRSRRKGLDSTPFFQNMPQLLAWGSATESSQLAVCGGFSHRQTIRDFAVNAIDLIMEAQIPVVWALHLPQSQGEFTSGDVIKYLISQVLRKNHTLLNERSLSLNAARFQSATSTEEWFSLLGAVLEGLPQAYFIIDLEFLGQENEDGSAWSQLFVQLFEGLRQRGTRTILKVAFLGSRSSHRSRLGKFDQRRILQLPSSRTGRVSKLTEGSRSRRTRVRGGRILQPASLAPESPGN</sequence>
<evidence type="ECO:0000256" key="1">
    <source>
        <dbReference type="SAM" id="Coils"/>
    </source>
</evidence>